<name>A0A3S9USR6_9BACL</name>
<dbReference type="Gene3D" id="3.30.360.10">
    <property type="entry name" value="Dihydrodipicolinate Reductase, domain 2"/>
    <property type="match status" value="1"/>
</dbReference>
<evidence type="ECO:0000313" key="3">
    <source>
        <dbReference type="EMBL" id="AZS13359.1"/>
    </source>
</evidence>
<dbReference type="AlphaFoldDB" id="A0A3S9USR6"/>
<gene>
    <name evidence="3" type="ORF">EI981_01980</name>
</gene>
<evidence type="ECO:0000259" key="2">
    <source>
        <dbReference type="Pfam" id="PF22685"/>
    </source>
</evidence>
<dbReference type="RefSeq" id="WP_126994956.1">
    <property type="nucleotide sequence ID" value="NZ_CP034346.1"/>
</dbReference>
<dbReference type="InterPro" id="IPR055080">
    <property type="entry name" value="Gal80p-like_C"/>
</dbReference>
<dbReference type="GO" id="GO:0000166">
    <property type="term" value="F:nucleotide binding"/>
    <property type="evidence" value="ECO:0007669"/>
    <property type="project" value="InterPro"/>
</dbReference>
<dbReference type="InterPro" id="IPR036291">
    <property type="entry name" value="NAD(P)-bd_dom_sf"/>
</dbReference>
<dbReference type="OrthoDB" id="9815825at2"/>
<dbReference type="EMBL" id="CP034346">
    <property type="protein sequence ID" value="AZS13359.1"/>
    <property type="molecule type" value="Genomic_DNA"/>
</dbReference>
<dbReference type="InterPro" id="IPR000683">
    <property type="entry name" value="Gfo/Idh/MocA-like_OxRdtase_N"/>
</dbReference>
<feature type="domain" description="Gal80p-like C-terminal" evidence="2">
    <location>
        <begin position="135"/>
        <end position="269"/>
    </location>
</feature>
<sequence>MKKIKTGIIGGSIRNRWASSTHIPALLHSELHEITAIATTNMASAQEAADRIGNVSAYDDYTKMLESSDVDMVIVSVKAPYHHEIILNAIRANKHIYCEWPLAVTASEVDEIMVQINGSQARHAIGLQSRQADEVRRVKEMINHQEIGRILAVNIKSSTQAKGNWVDSGSSYILERSNGATLLTINGGHALDIVSYLLGHFSEVQASHHTHYNEAHITDQSRTINKSIEDQYIIQGKINCEIPVSIHLQGGAYPQFILEVQGELGIIRLYQNRSIGHPQYGGLSVSLVKYDSSQAIASSQHDDFTLVMEDTKEFPLTNVARAHQSFAEDILANSVNPKTPDFHYAAYLHRLINAIEESAQTGRRMDLI</sequence>
<feature type="domain" description="Gfo/Idh/MocA-like oxidoreductase N-terminal" evidence="1">
    <location>
        <begin position="5"/>
        <end position="114"/>
    </location>
</feature>
<dbReference type="InterPro" id="IPR051317">
    <property type="entry name" value="Gfo/Idh/MocA_oxidoreduct"/>
</dbReference>
<evidence type="ECO:0000313" key="4">
    <source>
        <dbReference type="Proteomes" id="UP000270678"/>
    </source>
</evidence>
<dbReference type="Gene3D" id="3.40.50.720">
    <property type="entry name" value="NAD(P)-binding Rossmann-like Domain"/>
    <property type="match status" value="1"/>
</dbReference>
<dbReference type="PANTHER" id="PTHR43708">
    <property type="entry name" value="CONSERVED EXPRESSED OXIDOREDUCTASE (EUROFUNG)"/>
    <property type="match status" value="1"/>
</dbReference>
<dbReference type="PANTHER" id="PTHR43708:SF1">
    <property type="entry name" value="GALACTOSE_LACTOSE METABOLISM REGULATORY PROTEIN GAL80"/>
    <property type="match status" value="1"/>
</dbReference>
<dbReference type="Pfam" id="PF01408">
    <property type="entry name" value="GFO_IDH_MocA"/>
    <property type="match status" value="1"/>
</dbReference>
<dbReference type="Pfam" id="PF22685">
    <property type="entry name" value="Gal80p_C-like"/>
    <property type="match status" value="1"/>
</dbReference>
<keyword evidence="4" id="KW-1185">Reference proteome</keyword>
<dbReference type="Proteomes" id="UP000270678">
    <property type="component" value="Chromosome"/>
</dbReference>
<dbReference type="SUPFAM" id="SSF51735">
    <property type="entry name" value="NAD(P)-binding Rossmann-fold domains"/>
    <property type="match status" value="1"/>
</dbReference>
<dbReference type="SUPFAM" id="SSF55347">
    <property type="entry name" value="Glyceraldehyde-3-phosphate dehydrogenase-like, C-terminal domain"/>
    <property type="match status" value="1"/>
</dbReference>
<organism evidence="3 4">
    <name type="scientific">Paenibacillus lutimineralis</name>
    <dbReference type="NCBI Taxonomy" id="2707005"/>
    <lineage>
        <taxon>Bacteria</taxon>
        <taxon>Bacillati</taxon>
        <taxon>Bacillota</taxon>
        <taxon>Bacilli</taxon>
        <taxon>Bacillales</taxon>
        <taxon>Paenibacillaceae</taxon>
        <taxon>Paenibacillus</taxon>
    </lineage>
</organism>
<evidence type="ECO:0000259" key="1">
    <source>
        <dbReference type="Pfam" id="PF01408"/>
    </source>
</evidence>
<dbReference type="KEGG" id="plut:EI981_01980"/>
<reference evidence="4" key="1">
    <citation type="submission" date="2018-12" db="EMBL/GenBank/DDBJ databases">
        <title>Complete genome sequence of Paenibacillus sp. MBLB1234.</title>
        <authorList>
            <person name="Nam Y.-D."/>
            <person name="Kang J."/>
            <person name="Chung W.-H."/>
            <person name="Park Y.S."/>
        </authorList>
    </citation>
    <scope>NUCLEOTIDE SEQUENCE [LARGE SCALE GENOMIC DNA]</scope>
    <source>
        <strain evidence="4">MBLB1234</strain>
    </source>
</reference>
<proteinExistence type="predicted"/>
<accession>A0A3S9USR6</accession>
<protein>
    <submittedName>
        <fullName evidence="3">Gfo/Idh/MocA family oxidoreductase</fullName>
    </submittedName>
</protein>